<feature type="transmembrane region" description="Helical" evidence="2">
    <location>
        <begin position="237"/>
        <end position="258"/>
    </location>
</feature>
<dbReference type="Pfam" id="PF03613">
    <property type="entry name" value="EIID-AGA"/>
    <property type="match status" value="1"/>
</dbReference>
<dbReference type="PANTHER" id="PTHR32502">
    <property type="entry name" value="N-ACETYLGALACTOSAMINE PERMEASE II COMPONENT-RELATED"/>
    <property type="match status" value="1"/>
</dbReference>
<dbReference type="PROSITE" id="PS51108">
    <property type="entry name" value="PTS_EIID"/>
    <property type="match status" value="1"/>
</dbReference>
<dbReference type="GO" id="GO:0005886">
    <property type="term" value="C:plasma membrane"/>
    <property type="evidence" value="ECO:0007669"/>
    <property type="project" value="TreeGrafter"/>
</dbReference>
<sequence length="287" mass="31710">MTTTDVSPATPAPGTPEARELPKKEFRSIFWRSFSLLGSFNFQRMEGLAFLYAVLPSLKRIYKGDEPGLRTAAKRQMETFNMTVAPSPLVMGAAVAMEEKAKADPNFDQTSISAVKVALMGPLSGIGDTFFWGIFRILAISLSLGFAEQGSWLAPIVLLVVFNVPNFLTRWYTLKLGYRQGQEIMVSMGEPRTMQLFTYCAGIVGAMAMGSMTAFWVTIKSPLKFTISKNPIIIQDYLDQIFPKLLPIGFTLLIFWMLRKHMNVLAIIGIIIGVGFVLGAFKIIAGA</sequence>
<feature type="transmembrane region" description="Helical" evidence="2">
    <location>
        <begin position="265"/>
        <end position="285"/>
    </location>
</feature>
<dbReference type="PANTHER" id="PTHR32502:SF23">
    <property type="entry name" value="TRANSPORT PROTEIN, PTS SYSTEM"/>
    <property type="match status" value="1"/>
</dbReference>
<accession>A0A344UQV8</accession>
<evidence type="ECO:0000313" key="4">
    <source>
        <dbReference type="Proteomes" id="UP000251995"/>
    </source>
</evidence>
<proteinExistence type="predicted"/>
<dbReference type="InterPro" id="IPR004704">
    <property type="entry name" value="PTS_IID_man"/>
</dbReference>
<name>A0A344UQV8_9ACTN</name>
<feature type="transmembrane region" description="Helical" evidence="2">
    <location>
        <begin position="194"/>
        <end position="217"/>
    </location>
</feature>
<evidence type="ECO:0000313" key="3">
    <source>
        <dbReference type="EMBL" id="AXE37656.1"/>
    </source>
</evidence>
<dbReference type="AlphaFoldDB" id="A0A344UQV8"/>
<reference evidence="3 4" key="1">
    <citation type="submission" date="2017-12" db="EMBL/GenBank/DDBJ databases">
        <title>The whole genome sequence of the Acidipropionibacterium virtanenii sp. nov. type strain JS278.</title>
        <authorList>
            <person name="Laine P."/>
            <person name="Deptula P."/>
            <person name="Varmanen P."/>
            <person name="Auvinen P."/>
        </authorList>
    </citation>
    <scope>NUCLEOTIDE SEQUENCE [LARGE SCALE GENOMIC DNA]</scope>
    <source>
        <strain evidence="3 4">JS278</strain>
    </source>
</reference>
<dbReference type="KEGG" id="acij:JS278_00463"/>
<evidence type="ECO:0000256" key="1">
    <source>
        <dbReference type="SAM" id="MobiDB-lite"/>
    </source>
</evidence>
<keyword evidence="2" id="KW-0812">Transmembrane</keyword>
<dbReference type="InterPro" id="IPR050303">
    <property type="entry name" value="GatZ_KbaZ_carbometab"/>
</dbReference>
<feature type="region of interest" description="Disordered" evidence="1">
    <location>
        <begin position="1"/>
        <end position="20"/>
    </location>
</feature>
<feature type="transmembrane region" description="Helical" evidence="2">
    <location>
        <begin position="152"/>
        <end position="173"/>
    </location>
</feature>
<dbReference type="GO" id="GO:0009401">
    <property type="term" value="P:phosphoenolpyruvate-dependent sugar phosphotransferase system"/>
    <property type="evidence" value="ECO:0007669"/>
    <property type="project" value="InterPro"/>
</dbReference>
<protein>
    <submittedName>
        <fullName evidence="3">PTS system mannose-specific EIID component</fullName>
    </submittedName>
</protein>
<evidence type="ECO:0000256" key="2">
    <source>
        <dbReference type="SAM" id="Phobius"/>
    </source>
</evidence>
<keyword evidence="4" id="KW-1185">Reference proteome</keyword>
<dbReference type="RefSeq" id="WP_114043783.1">
    <property type="nucleotide sequence ID" value="NZ_CP025198.1"/>
</dbReference>
<dbReference type="Proteomes" id="UP000251995">
    <property type="component" value="Chromosome"/>
</dbReference>
<keyword evidence="2" id="KW-1133">Transmembrane helix</keyword>
<organism evidence="3 4">
    <name type="scientific">Acidipropionibacterium virtanenii</name>
    <dbReference type="NCBI Taxonomy" id="2057246"/>
    <lineage>
        <taxon>Bacteria</taxon>
        <taxon>Bacillati</taxon>
        <taxon>Actinomycetota</taxon>
        <taxon>Actinomycetes</taxon>
        <taxon>Propionibacteriales</taxon>
        <taxon>Propionibacteriaceae</taxon>
        <taxon>Acidipropionibacterium</taxon>
    </lineage>
</organism>
<dbReference type="OrthoDB" id="9811533at2"/>
<gene>
    <name evidence="3" type="primary">manZ</name>
    <name evidence="3" type="ORF">JS278_00463</name>
</gene>
<keyword evidence="2" id="KW-0472">Membrane</keyword>
<dbReference type="EMBL" id="CP025198">
    <property type="protein sequence ID" value="AXE37656.1"/>
    <property type="molecule type" value="Genomic_DNA"/>
</dbReference>